<dbReference type="InterPro" id="IPR019716">
    <property type="entry name" value="Ribosomal_mL53"/>
</dbReference>
<dbReference type="AlphaFoldDB" id="A0A0N1GZ34"/>
<evidence type="ECO:0000256" key="1">
    <source>
        <dbReference type="ARBA" id="ARBA00004173"/>
    </source>
</evidence>
<gene>
    <name evidence="7" type="ORF">AB675_8909</name>
</gene>
<dbReference type="STRING" id="1664694.A0A0N1GZ34"/>
<comment type="caution">
    <text evidence="7">The sequence shown here is derived from an EMBL/GenBank/DDBJ whole genome shotgun (WGS) entry which is preliminary data.</text>
</comment>
<organism evidence="7 8">
    <name type="scientific">Cyphellophora attinorum</name>
    <dbReference type="NCBI Taxonomy" id="1664694"/>
    <lineage>
        <taxon>Eukaryota</taxon>
        <taxon>Fungi</taxon>
        <taxon>Dikarya</taxon>
        <taxon>Ascomycota</taxon>
        <taxon>Pezizomycotina</taxon>
        <taxon>Eurotiomycetes</taxon>
        <taxon>Chaetothyriomycetidae</taxon>
        <taxon>Chaetothyriales</taxon>
        <taxon>Cyphellophoraceae</taxon>
        <taxon>Cyphellophora</taxon>
    </lineage>
</organism>
<dbReference type="GO" id="GO:1990904">
    <property type="term" value="C:ribonucleoprotein complex"/>
    <property type="evidence" value="ECO:0007669"/>
    <property type="project" value="UniProtKB-KW"/>
</dbReference>
<evidence type="ECO:0000256" key="3">
    <source>
        <dbReference type="ARBA" id="ARBA00022980"/>
    </source>
</evidence>
<protein>
    <recommendedName>
        <fullName evidence="6">Large ribosomal subunit protein mL53</fullName>
    </recommendedName>
</protein>
<evidence type="ECO:0000313" key="7">
    <source>
        <dbReference type="EMBL" id="KPI36155.1"/>
    </source>
</evidence>
<evidence type="ECO:0000256" key="2">
    <source>
        <dbReference type="ARBA" id="ARBA00005557"/>
    </source>
</evidence>
<reference evidence="7 8" key="1">
    <citation type="submission" date="2015-06" db="EMBL/GenBank/DDBJ databases">
        <title>Draft genome of the ant-associated black yeast Phialophora attae CBS 131958.</title>
        <authorList>
            <person name="Moreno L.F."/>
            <person name="Stielow B.J."/>
            <person name="de Hoog S."/>
            <person name="Vicente V.A."/>
            <person name="Weiss V.A."/>
            <person name="de Vries M."/>
            <person name="Cruz L.M."/>
            <person name="Souza E.M."/>
        </authorList>
    </citation>
    <scope>NUCLEOTIDE SEQUENCE [LARGE SCALE GENOMIC DNA]</scope>
    <source>
        <strain evidence="7 8">CBS 131958</strain>
    </source>
</reference>
<dbReference type="VEuPathDB" id="FungiDB:AB675_8909"/>
<dbReference type="GO" id="GO:0005840">
    <property type="term" value="C:ribosome"/>
    <property type="evidence" value="ECO:0007669"/>
    <property type="project" value="UniProtKB-KW"/>
</dbReference>
<evidence type="ECO:0000313" key="8">
    <source>
        <dbReference type="Proteomes" id="UP000038010"/>
    </source>
</evidence>
<evidence type="ECO:0000256" key="4">
    <source>
        <dbReference type="ARBA" id="ARBA00023128"/>
    </source>
</evidence>
<proteinExistence type="inferred from homology"/>
<dbReference type="GeneID" id="28741276"/>
<keyword evidence="4" id="KW-0496">Mitochondrion</keyword>
<dbReference type="EMBL" id="LFJN01000033">
    <property type="protein sequence ID" value="KPI36155.1"/>
    <property type="molecule type" value="Genomic_DNA"/>
</dbReference>
<keyword evidence="8" id="KW-1185">Reference proteome</keyword>
<keyword evidence="5" id="KW-0687">Ribonucleoprotein</keyword>
<accession>A0A0N1GZ34</accession>
<dbReference type="Pfam" id="PF10780">
    <property type="entry name" value="MRP_L53"/>
    <property type="match status" value="1"/>
</dbReference>
<dbReference type="Proteomes" id="UP000038010">
    <property type="component" value="Unassembled WGS sequence"/>
</dbReference>
<keyword evidence="3" id="KW-0689">Ribosomal protein</keyword>
<dbReference type="GO" id="GO:0005739">
    <property type="term" value="C:mitochondrion"/>
    <property type="evidence" value="ECO:0007669"/>
    <property type="project" value="UniProtKB-SubCell"/>
</dbReference>
<dbReference type="Gene3D" id="3.40.30.10">
    <property type="entry name" value="Glutaredoxin"/>
    <property type="match status" value="1"/>
</dbReference>
<name>A0A0N1GZ34_9EURO</name>
<evidence type="ECO:0000256" key="6">
    <source>
        <dbReference type="ARBA" id="ARBA00035180"/>
    </source>
</evidence>
<comment type="similarity">
    <text evidence="2">Belongs to the mitochondrion-specific ribosomal protein mL53 family.</text>
</comment>
<comment type="subcellular location">
    <subcellularLocation>
        <location evidence="1">Mitochondrion</location>
    </subcellularLocation>
</comment>
<dbReference type="OrthoDB" id="4136894at2759"/>
<sequence length="112" mass="12519">MKTTYLTSLTTSFDPFTGAAKVPRLLLTFLSADAFKAINVKITQLPRNSPQPATLELGFKDGKSLKYSWLDKSKMPKLEKGQKREKPITLGDIVGEVNRHARLTQRKEELAG</sequence>
<dbReference type="RefSeq" id="XP_017996118.1">
    <property type="nucleotide sequence ID" value="XM_018149396.1"/>
</dbReference>
<evidence type="ECO:0000256" key="5">
    <source>
        <dbReference type="ARBA" id="ARBA00023274"/>
    </source>
</evidence>